<dbReference type="PANTHER" id="PTHR10900:SF77">
    <property type="entry name" value="FI19380P1"/>
    <property type="match status" value="1"/>
</dbReference>
<dbReference type="Gene3D" id="2.30.180.10">
    <property type="entry name" value="FAS1 domain"/>
    <property type="match status" value="1"/>
</dbReference>
<dbReference type="GO" id="GO:0005615">
    <property type="term" value="C:extracellular space"/>
    <property type="evidence" value="ECO:0007669"/>
    <property type="project" value="TreeGrafter"/>
</dbReference>
<proteinExistence type="predicted"/>
<keyword evidence="4" id="KW-1185">Reference proteome</keyword>
<dbReference type="Proteomes" id="UP001314263">
    <property type="component" value="Unassembled WGS sequence"/>
</dbReference>
<dbReference type="EMBL" id="CAUYUE010000012">
    <property type="protein sequence ID" value="CAK0785545.1"/>
    <property type="molecule type" value="Genomic_DNA"/>
</dbReference>
<dbReference type="InterPro" id="IPR050904">
    <property type="entry name" value="Adhesion/Biosynth-related"/>
</dbReference>
<dbReference type="PROSITE" id="PS50213">
    <property type="entry name" value="FAS1"/>
    <property type="match status" value="1"/>
</dbReference>
<dbReference type="InterPro" id="IPR036378">
    <property type="entry name" value="FAS1_dom_sf"/>
</dbReference>
<dbReference type="PANTHER" id="PTHR10900">
    <property type="entry name" value="PERIOSTIN-RELATED"/>
    <property type="match status" value="1"/>
</dbReference>
<dbReference type="SMART" id="SM00554">
    <property type="entry name" value="FAS1"/>
    <property type="match status" value="1"/>
</dbReference>
<comment type="caution">
    <text evidence="3">The sequence shown here is derived from an EMBL/GenBank/DDBJ whole genome shotgun (WGS) entry which is preliminary data.</text>
</comment>
<reference evidence="3 4" key="1">
    <citation type="submission" date="2023-10" db="EMBL/GenBank/DDBJ databases">
        <authorList>
            <person name="Maclean D."/>
            <person name="Macfadyen A."/>
        </authorList>
    </citation>
    <scope>NUCLEOTIDE SEQUENCE [LARGE SCALE GENOMIC DNA]</scope>
</reference>
<feature type="signal peptide" evidence="1">
    <location>
        <begin position="1"/>
        <end position="19"/>
    </location>
</feature>
<evidence type="ECO:0000313" key="4">
    <source>
        <dbReference type="Proteomes" id="UP001314263"/>
    </source>
</evidence>
<evidence type="ECO:0000313" key="3">
    <source>
        <dbReference type="EMBL" id="CAK0785545.1"/>
    </source>
</evidence>
<dbReference type="SUPFAM" id="SSF82153">
    <property type="entry name" value="FAS1 domain"/>
    <property type="match status" value="1"/>
</dbReference>
<name>A0AAV1IGF7_9CHLO</name>
<accession>A0AAV1IGF7</accession>
<keyword evidence="1" id="KW-0732">Signal</keyword>
<gene>
    <name evidence="3" type="ORF">CVIRNUC_008755</name>
</gene>
<feature type="domain" description="FAS1" evidence="2">
    <location>
        <begin position="53"/>
        <end position="202"/>
    </location>
</feature>
<organism evidence="3 4">
    <name type="scientific">Coccomyxa viridis</name>
    <dbReference type="NCBI Taxonomy" id="1274662"/>
    <lineage>
        <taxon>Eukaryota</taxon>
        <taxon>Viridiplantae</taxon>
        <taxon>Chlorophyta</taxon>
        <taxon>core chlorophytes</taxon>
        <taxon>Trebouxiophyceae</taxon>
        <taxon>Trebouxiophyceae incertae sedis</taxon>
        <taxon>Coccomyxaceae</taxon>
        <taxon>Coccomyxa</taxon>
    </lineage>
</organism>
<dbReference type="Pfam" id="PF02469">
    <property type="entry name" value="Fasciclin"/>
    <property type="match status" value="1"/>
</dbReference>
<protein>
    <recommendedName>
        <fullName evidence="2">FAS1 domain-containing protein</fullName>
    </recommendedName>
</protein>
<feature type="chain" id="PRO_5043852720" description="FAS1 domain-containing protein" evidence="1">
    <location>
        <begin position="20"/>
        <end position="270"/>
    </location>
</feature>
<dbReference type="AlphaFoldDB" id="A0AAV1IGF7"/>
<evidence type="ECO:0000256" key="1">
    <source>
        <dbReference type="SAM" id="SignalP"/>
    </source>
</evidence>
<evidence type="ECO:0000259" key="2">
    <source>
        <dbReference type="PROSITE" id="PS50213"/>
    </source>
</evidence>
<dbReference type="InterPro" id="IPR000782">
    <property type="entry name" value="FAS1_domain"/>
</dbReference>
<sequence length="270" mass="28127">MRASVWVTVGLVLASLTGAHTVTPELTRLGRVLQQDAGEASASGASGPDLPQCMTPWEIFNSSAELSFWAEALQTVGFADEVHSPYITATFLAPTNDAFAKLLHSLGSSKQQLLANPSMVPILLYHMIPGAYMAIGDFDLGDSLSTALNLNVTVGAASAPLVAAPGMNSTVVTVRSAESIADIVKYNITACMAMIHEIDQVLMPEFLGAQSGPNQVVYHLGDGSGSHAPVANLTLVLPGGSKKGLGDPANPMYQITDAGLMFSISSAMPQ</sequence>